<dbReference type="SUPFAM" id="SSF50630">
    <property type="entry name" value="Acid proteases"/>
    <property type="match status" value="1"/>
</dbReference>
<evidence type="ECO:0000256" key="1">
    <source>
        <dbReference type="SAM" id="MobiDB-lite"/>
    </source>
</evidence>
<dbReference type="InterPro" id="IPR005162">
    <property type="entry name" value="Retrotrans_gag_dom"/>
</dbReference>
<gene>
    <name evidence="3" type="ORF">OSB04_029323</name>
</gene>
<feature type="compositionally biased region" description="Basic and acidic residues" evidence="1">
    <location>
        <begin position="8"/>
        <end position="23"/>
    </location>
</feature>
<evidence type="ECO:0000259" key="2">
    <source>
        <dbReference type="Pfam" id="PF03732"/>
    </source>
</evidence>
<accession>A0AA38T0Z2</accession>
<evidence type="ECO:0000313" key="3">
    <source>
        <dbReference type="EMBL" id="KAJ9542817.1"/>
    </source>
</evidence>
<dbReference type="EMBL" id="JARYMX010000007">
    <property type="protein sequence ID" value="KAJ9542817.1"/>
    <property type="molecule type" value="Genomic_DNA"/>
</dbReference>
<feature type="region of interest" description="Disordered" evidence="1">
    <location>
        <begin position="1"/>
        <end position="45"/>
    </location>
</feature>
<dbReference type="InterPro" id="IPR021109">
    <property type="entry name" value="Peptidase_aspartic_dom_sf"/>
</dbReference>
<proteinExistence type="predicted"/>
<dbReference type="Proteomes" id="UP001172457">
    <property type="component" value="Chromosome 7"/>
</dbReference>
<dbReference type="Pfam" id="PF03732">
    <property type="entry name" value="Retrotrans_gag"/>
    <property type="match status" value="1"/>
</dbReference>
<comment type="caution">
    <text evidence="3">The sequence shown here is derived from an EMBL/GenBank/DDBJ whole genome shotgun (WGS) entry which is preliminary data.</text>
</comment>
<dbReference type="Gene3D" id="2.40.70.10">
    <property type="entry name" value="Acid Proteases"/>
    <property type="match status" value="1"/>
</dbReference>
<dbReference type="CDD" id="cd00303">
    <property type="entry name" value="retropepsin_like"/>
    <property type="match status" value="1"/>
</dbReference>
<organism evidence="3 4">
    <name type="scientific">Centaurea solstitialis</name>
    <name type="common">yellow star-thistle</name>
    <dbReference type="NCBI Taxonomy" id="347529"/>
    <lineage>
        <taxon>Eukaryota</taxon>
        <taxon>Viridiplantae</taxon>
        <taxon>Streptophyta</taxon>
        <taxon>Embryophyta</taxon>
        <taxon>Tracheophyta</taxon>
        <taxon>Spermatophyta</taxon>
        <taxon>Magnoliopsida</taxon>
        <taxon>eudicotyledons</taxon>
        <taxon>Gunneridae</taxon>
        <taxon>Pentapetalae</taxon>
        <taxon>asterids</taxon>
        <taxon>campanulids</taxon>
        <taxon>Asterales</taxon>
        <taxon>Asteraceae</taxon>
        <taxon>Carduoideae</taxon>
        <taxon>Cardueae</taxon>
        <taxon>Centaureinae</taxon>
        <taxon>Centaurea</taxon>
    </lineage>
</organism>
<keyword evidence="4" id="KW-1185">Reference proteome</keyword>
<dbReference type="PANTHER" id="PTHR35046:SF26">
    <property type="entry name" value="RNA-DIRECTED DNA POLYMERASE"/>
    <property type="match status" value="1"/>
</dbReference>
<dbReference type="PANTHER" id="PTHR35046">
    <property type="entry name" value="ZINC KNUCKLE (CCHC-TYPE) FAMILY PROTEIN"/>
    <property type="match status" value="1"/>
</dbReference>
<sequence>MDSVPSKKITEKPRITIKEKIEEEASSEEDEKDESASKSNRNSRQPFKVEARIDIPTFDDTIDAEKLDSWIDQLETYFTLYGFSSKEKVSFARLKLTSHALAWWNSHLKTVDEEEIGWKEFTHLIRHEYYPMGYSQERWSRWHNFRQQRGQSVQEYTTEFQRLAVTLGISTENEDVFTKYVAGLHQQIRNELRLHAVGDVSRHVKEKCWKVHPELFPKKWIKEDKGKRTTATAIPNNIVELGQVGGVDKSLMLMARPRETPPIATSASEEKEELFTLKIQVKQEVIEAIVDTGSQKNLISASLVERLGLVTTPHPRPYSLGWIQKDVDMQINRQCKVRFAITNQYIDDILCEVVPLDIYQVIFGSPYHGSGMLYISVVHKSINSRRMELSIWSTKTRPEKGSNWLLLAKQGGW</sequence>
<dbReference type="AlphaFoldDB" id="A0AA38T0Z2"/>
<protein>
    <recommendedName>
        <fullName evidence="2">Retrotransposon gag domain-containing protein</fullName>
    </recommendedName>
</protein>
<feature type="domain" description="Retrotransposon gag" evidence="2">
    <location>
        <begin position="91"/>
        <end position="185"/>
    </location>
</feature>
<evidence type="ECO:0000313" key="4">
    <source>
        <dbReference type="Proteomes" id="UP001172457"/>
    </source>
</evidence>
<reference evidence="3" key="1">
    <citation type="submission" date="2023-03" db="EMBL/GenBank/DDBJ databases">
        <title>Chromosome-scale reference genome and RAD-based genetic map of yellow starthistle (Centaurea solstitialis) reveal putative structural variation and QTLs associated with invader traits.</title>
        <authorList>
            <person name="Reatini B."/>
            <person name="Cang F.A."/>
            <person name="Jiang Q."/>
            <person name="Mckibben M.T.W."/>
            <person name="Barker M.S."/>
            <person name="Rieseberg L.H."/>
            <person name="Dlugosch K.M."/>
        </authorList>
    </citation>
    <scope>NUCLEOTIDE SEQUENCE</scope>
    <source>
        <strain evidence="3">CAN-66</strain>
        <tissue evidence="3">Leaf</tissue>
    </source>
</reference>
<name>A0AA38T0Z2_9ASTR</name>
<feature type="compositionally biased region" description="Acidic residues" evidence="1">
    <location>
        <begin position="24"/>
        <end position="33"/>
    </location>
</feature>